<accession>A0A5J4V6Z8</accession>
<reference evidence="1 2" key="1">
    <citation type="submission" date="2019-03" db="EMBL/GenBank/DDBJ databases">
        <title>Single cell metagenomics reveals metabolic interactions within the superorganism composed of flagellate Streblomastix strix and complex community of Bacteroidetes bacteria on its surface.</title>
        <authorList>
            <person name="Treitli S.C."/>
            <person name="Kolisko M."/>
            <person name="Husnik F."/>
            <person name="Keeling P."/>
            <person name="Hampl V."/>
        </authorList>
    </citation>
    <scope>NUCLEOTIDE SEQUENCE [LARGE SCALE GENOMIC DNA]</scope>
    <source>
        <strain evidence="1">ST1C</strain>
    </source>
</reference>
<evidence type="ECO:0000313" key="2">
    <source>
        <dbReference type="Proteomes" id="UP000324800"/>
    </source>
</evidence>
<evidence type="ECO:0000313" key="1">
    <source>
        <dbReference type="EMBL" id="KAA6377855.1"/>
    </source>
</evidence>
<proteinExistence type="predicted"/>
<feature type="non-terminal residue" evidence="1">
    <location>
        <position position="1"/>
    </location>
</feature>
<comment type="caution">
    <text evidence="1">The sequence shown here is derived from an EMBL/GenBank/DDBJ whole genome shotgun (WGS) entry which is preliminary data.</text>
</comment>
<dbReference type="AlphaFoldDB" id="A0A5J4V6Z8"/>
<gene>
    <name evidence="1" type="ORF">EZS28_026617</name>
</gene>
<organism evidence="1 2">
    <name type="scientific">Streblomastix strix</name>
    <dbReference type="NCBI Taxonomy" id="222440"/>
    <lineage>
        <taxon>Eukaryota</taxon>
        <taxon>Metamonada</taxon>
        <taxon>Preaxostyla</taxon>
        <taxon>Oxymonadida</taxon>
        <taxon>Streblomastigidae</taxon>
        <taxon>Streblomastix</taxon>
    </lineage>
</organism>
<dbReference type="OrthoDB" id="6017153at2759"/>
<sequence>LIQKVKDLPAGAKVRITWEHIYVTQEGSKFPERPLRSLDVI</sequence>
<protein>
    <submittedName>
        <fullName evidence="1">Uncharacterized protein</fullName>
    </submittedName>
</protein>
<dbReference type="EMBL" id="SNRW01009532">
    <property type="protein sequence ID" value="KAA6377855.1"/>
    <property type="molecule type" value="Genomic_DNA"/>
</dbReference>
<dbReference type="Proteomes" id="UP000324800">
    <property type="component" value="Unassembled WGS sequence"/>
</dbReference>
<name>A0A5J4V6Z8_9EUKA</name>